<dbReference type="VEuPathDB" id="ToxoDB:EBH_0076990"/>
<dbReference type="Proteomes" id="UP000030750">
    <property type="component" value="Unassembled WGS sequence"/>
</dbReference>
<proteinExistence type="predicted"/>
<protein>
    <submittedName>
        <fullName evidence="1">Uncharacterized protein</fullName>
    </submittedName>
</protein>
<organism evidence="1 2">
    <name type="scientific">Eimeria brunetti</name>
    <dbReference type="NCBI Taxonomy" id="51314"/>
    <lineage>
        <taxon>Eukaryota</taxon>
        <taxon>Sar</taxon>
        <taxon>Alveolata</taxon>
        <taxon>Apicomplexa</taxon>
        <taxon>Conoidasida</taxon>
        <taxon>Coccidia</taxon>
        <taxon>Eucoccidiorida</taxon>
        <taxon>Eimeriorina</taxon>
        <taxon>Eimeriidae</taxon>
        <taxon>Eimeria</taxon>
    </lineage>
</organism>
<sequence length="94" mass="10351">MPTHMLPLTTHRTLQILISTNPEDLSQNTRNKLNLSANGKTIHLDAGEAIAESRSLGILKTIENFQDAVCESARFVLLVPSAEARIPSRELQSD</sequence>
<evidence type="ECO:0000313" key="1">
    <source>
        <dbReference type="EMBL" id="CDJ48095.1"/>
    </source>
</evidence>
<reference evidence="1" key="1">
    <citation type="submission" date="2013-10" db="EMBL/GenBank/DDBJ databases">
        <title>Genomic analysis of the causative agents of coccidiosis in chickens.</title>
        <authorList>
            <person name="Reid A.J."/>
            <person name="Blake D."/>
            <person name="Billington K."/>
            <person name="Browne H."/>
            <person name="Dunn M."/>
            <person name="Hung S."/>
            <person name="Kawahara F."/>
            <person name="Miranda-Saavedra D."/>
            <person name="Mourier T."/>
            <person name="Nagra H."/>
            <person name="Otto T.D."/>
            <person name="Rawlings N."/>
            <person name="Sanchez A."/>
            <person name="Sanders M."/>
            <person name="Subramaniam C."/>
            <person name="Tay Y."/>
            <person name="Dear P."/>
            <person name="Doerig C."/>
            <person name="Gruber A."/>
            <person name="Parkinson J."/>
            <person name="Shirley M."/>
            <person name="Wan K.L."/>
            <person name="Berriman M."/>
            <person name="Tomley F."/>
            <person name="Pain A."/>
        </authorList>
    </citation>
    <scope>NUCLEOTIDE SEQUENCE [LARGE SCALE GENOMIC DNA]</scope>
    <source>
        <strain evidence="1">Houghton</strain>
    </source>
</reference>
<evidence type="ECO:0000313" key="2">
    <source>
        <dbReference type="Proteomes" id="UP000030750"/>
    </source>
</evidence>
<dbReference type="AlphaFoldDB" id="U6LJX0"/>
<dbReference type="EMBL" id="HG710985">
    <property type="protein sequence ID" value="CDJ48095.1"/>
    <property type="molecule type" value="Genomic_DNA"/>
</dbReference>
<accession>U6LJX0</accession>
<keyword evidence="2" id="KW-1185">Reference proteome</keyword>
<reference evidence="1" key="2">
    <citation type="submission" date="2013-10" db="EMBL/GenBank/DDBJ databases">
        <authorList>
            <person name="Aslett M."/>
        </authorList>
    </citation>
    <scope>NUCLEOTIDE SEQUENCE [LARGE SCALE GENOMIC DNA]</scope>
    <source>
        <strain evidence="1">Houghton</strain>
    </source>
</reference>
<name>U6LJX0_9EIME</name>
<gene>
    <name evidence="1" type="ORF">EBH_0076990</name>
</gene>